<reference evidence="2 3" key="1">
    <citation type="submission" date="2020-10" db="EMBL/GenBank/DDBJ databases">
        <title>The Coptis chinensis genome and diversification of protoberbering-type alkaloids.</title>
        <authorList>
            <person name="Wang B."/>
            <person name="Shu S."/>
            <person name="Song C."/>
            <person name="Liu Y."/>
        </authorList>
    </citation>
    <scope>NUCLEOTIDE SEQUENCE [LARGE SCALE GENOMIC DNA]</scope>
    <source>
        <strain evidence="2">HL-2020</strain>
        <tissue evidence="2">Leaf</tissue>
    </source>
</reference>
<name>A0A835HVJ1_9MAGN</name>
<evidence type="ECO:0000313" key="3">
    <source>
        <dbReference type="Proteomes" id="UP000631114"/>
    </source>
</evidence>
<protein>
    <submittedName>
        <fullName evidence="2">Uncharacterized protein</fullName>
    </submittedName>
</protein>
<accession>A0A835HVJ1</accession>
<gene>
    <name evidence="2" type="ORF">IFM89_013773</name>
</gene>
<proteinExistence type="predicted"/>
<keyword evidence="3" id="KW-1185">Reference proteome</keyword>
<evidence type="ECO:0000313" key="2">
    <source>
        <dbReference type="EMBL" id="KAF9605103.1"/>
    </source>
</evidence>
<organism evidence="2 3">
    <name type="scientific">Coptis chinensis</name>
    <dbReference type="NCBI Taxonomy" id="261450"/>
    <lineage>
        <taxon>Eukaryota</taxon>
        <taxon>Viridiplantae</taxon>
        <taxon>Streptophyta</taxon>
        <taxon>Embryophyta</taxon>
        <taxon>Tracheophyta</taxon>
        <taxon>Spermatophyta</taxon>
        <taxon>Magnoliopsida</taxon>
        <taxon>Ranunculales</taxon>
        <taxon>Ranunculaceae</taxon>
        <taxon>Coptidoideae</taxon>
        <taxon>Coptis</taxon>
    </lineage>
</organism>
<dbReference type="Proteomes" id="UP000631114">
    <property type="component" value="Unassembled WGS sequence"/>
</dbReference>
<comment type="caution">
    <text evidence="2">The sequence shown here is derived from an EMBL/GenBank/DDBJ whole genome shotgun (WGS) entry which is preliminary data.</text>
</comment>
<feature type="region of interest" description="Disordered" evidence="1">
    <location>
        <begin position="1"/>
        <end position="26"/>
    </location>
</feature>
<feature type="compositionally biased region" description="Basic and acidic residues" evidence="1">
    <location>
        <begin position="10"/>
        <end position="25"/>
    </location>
</feature>
<dbReference type="AlphaFoldDB" id="A0A835HVJ1"/>
<sequence>MKRLQALVDVENKASQKAGFRKEGQRSSLLLPTTSINYESPDVSFDQRFSRSSTTVPAHALNEGNITRKVHEWAHRTHWTKLQGM</sequence>
<evidence type="ECO:0000256" key="1">
    <source>
        <dbReference type="SAM" id="MobiDB-lite"/>
    </source>
</evidence>
<dbReference type="EMBL" id="JADFTS010000005">
    <property type="protein sequence ID" value="KAF9605103.1"/>
    <property type="molecule type" value="Genomic_DNA"/>
</dbReference>